<name>A0A0B2XHC6_METRA</name>
<dbReference type="KEGG" id="maj:MAA_10904"/>
<proteinExistence type="predicted"/>
<reference evidence="1 2" key="1">
    <citation type="journal article" date="2011" name="PLoS Genet.">
        <title>Genome sequencing and comparative transcriptomics of the model entomopathogenic fungi Metarhizium anisopliae and M. acridum.</title>
        <authorList>
            <person name="Gao Q."/>
            <person name="Jin K."/>
            <person name="Ying S.H."/>
            <person name="Zhang Y."/>
            <person name="Xiao G."/>
            <person name="Shang Y."/>
            <person name="Duan Z."/>
            <person name="Hu X."/>
            <person name="Xie X.Q."/>
            <person name="Zhou G."/>
            <person name="Peng G."/>
            <person name="Luo Z."/>
            <person name="Huang W."/>
            <person name="Wang B."/>
            <person name="Fang W."/>
            <person name="Wang S."/>
            <person name="Zhong Y."/>
            <person name="Ma L.J."/>
            <person name="St Leger R.J."/>
            <person name="Zhao G.P."/>
            <person name="Pei Y."/>
            <person name="Feng M.G."/>
            <person name="Xia Y."/>
            <person name="Wang C."/>
        </authorList>
    </citation>
    <scope>NUCLEOTIDE SEQUENCE [LARGE SCALE GENOMIC DNA]</scope>
    <source>
        <strain evidence="2">ARSEF 23 / ATCC MYA-3075</strain>
    </source>
</reference>
<protein>
    <submittedName>
        <fullName evidence="1">Ribonuclease H-like protein</fullName>
    </submittedName>
</protein>
<gene>
    <name evidence="1" type="ORF">MAA_10904</name>
</gene>
<dbReference type="GeneID" id="23632353"/>
<evidence type="ECO:0000313" key="2">
    <source>
        <dbReference type="Proteomes" id="UP000002498"/>
    </source>
</evidence>
<evidence type="ECO:0000313" key="1">
    <source>
        <dbReference type="EMBL" id="KHO11389.1"/>
    </source>
</evidence>
<dbReference type="Proteomes" id="UP000002498">
    <property type="component" value="Unassembled WGS sequence"/>
</dbReference>
<dbReference type="AlphaFoldDB" id="A0A0B2XHC6"/>
<keyword evidence="2" id="KW-1185">Reference proteome</keyword>
<dbReference type="EMBL" id="ADNJ02000003">
    <property type="protein sequence ID" value="KHO11389.1"/>
    <property type="molecule type" value="Genomic_DNA"/>
</dbReference>
<organism evidence="1 2">
    <name type="scientific">Metarhizium robertsii (strain ARSEF 23 / ATCC MYA-3075)</name>
    <name type="common">Metarhizium anisopliae (strain ARSEF 23)</name>
    <dbReference type="NCBI Taxonomy" id="655844"/>
    <lineage>
        <taxon>Eukaryota</taxon>
        <taxon>Fungi</taxon>
        <taxon>Dikarya</taxon>
        <taxon>Ascomycota</taxon>
        <taxon>Pezizomycotina</taxon>
        <taxon>Sordariomycetes</taxon>
        <taxon>Hypocreomycetidae</taxon>
        <taxon>Hypocreales</taxon>
        <taxon>Clavicipitaceae</taxon>
        <taxon>Metarhizium</taxon>
    </lineage>
</organism>
<sequence>MIHGAVGSLFHLVCVEWASGSPAIAGLGGPIAPSLEAGIKVAKVVVPASIALLLGLAATDLDTPSADGCAQGAKGKVGGVAVGKVDEAVAWVPPADGVRGYMEV</sequence>
<dbReference type="RefSeq" id="XP_011411152.1">
    <property type="nucleotide sequence ID" value="XM_011412850.1"/>
</dbReference>
<dbReference type="HOGENOM" id="CLU_2250734_0_0_1"/>
<reference evidence="1 2" key="2">
    <citation type="journal article" date="2014" name="Proc. Natl. Acad. Sci. U.S.A.">
        <title>Trajectory and genomic determinants of fungal-pathogen speciation and host adaptation.</title>
        <authorList>
            <person name="Hu X."/>
            <person name="Xiao G."/>
            <person name="Zheng P."/>
            <person name="Shang Y."/>
            <person name="Su Y."/>
            <person name="Zhang X."/>
            <person name="Liu X."/>
            <person name="Zhan S."/>
            <person name="St Leger R.J."/>
            <person name="Wang C."/>
        </authorList>
    </citation>
    <scope>GENOME REANNOTATION</scope>
    <source>
        <strain evidence="2">ARSEF 23 / ATCC MYA-3075</strain>
    </source>
</reference>
<comment type="caution">
    <text evidence="1">The sequence shown here is derived from an EMBL/GenBank/DDBJ whole genome shotgun (WGS) entry which is preliminary data.</text>
</comment>
<accession>A0A0B2XHC6</accession>